<proteinExistence type="predicted"/>
<dbReference type="OrthoDB" id="1801651at2"/>
<gene>
    <name evidence="1" type="ORF">J416_11782</name>
</gene>
<comment type="caution">
    <text evidence="1">The sequence shown here is derived from an EMBL/GenBank/DDBJ whole genome shotgun (WGS) entry which is preliminary data.</text>
</comment>
<name>N4WP40_9BACI</name>
<dbReference type="Proteomes" id="UP000012283">
    <property type="component" value="Unassembled WGS sequence"/>
</dbReference>
<evidence type="ECO:0000313" key="2">
    <source>
        <dbReference type="Proteomes" id="UP000012283"/>
    </source>
</evidence>
<dbReference type="STRING" id="1308866.J416_11782"/>
<organism evidence="1 2">
    <name type="scientific">Gracilibacillus halophilus YIM-C55.5</name>
    <dbReference type="NCBI Taxonomy" id="1308866"/>
    <lineage>
        <taxon>Bacteria</taxon>
        <taxon>Bacillati</taxon>
        <taxon>Bacillota</taxon>
        <taxon>Bacilli</taxon>
        <taxon>Bacillales</taxon>
        <taxon>Bacillaceae</taxon>
        <taxon>Gracilibacillus</taxon>
    </lineage>
</organism>
<evidence type="ECO:0000313" key="1">
    <source>
        <dbReference type="EMBL" id="ENH96255.1"/>
    </source>
</evidence>
<dbReference type="eggNOG" id="ENOG503089J">
    <property type="taxonomic scope" value="Bacteria"/>
</dbReference>
<reference evidence="1 2" key="1">
    <citation type="submission" date="2013-03" db="EMBL/GenBank/DDBJ databases">
        <title>Draft genome sequence of Gracibacillus halophilus YIM-C55.5, a moderately halophilic and thermophilic organism from the Xiaochaidamu salt lake.</title>
        <authorList>
            <person name="Sugumar T."/>
            <person name="Polireddy D.R."/>
            <person name="Antony A."/>
            <person name="Madhava Y.R."/>
            <person name="Sivakumar N."/>
        </authorList>
    </citation>
    <scope>NUCLEOTIDE SEQUENCE [LARGE SCALE GENOMIC DNA]</scope>
    <source>
        <strain evidence="1 2">YIM-C55.5</strain>
    </source>
</reference>
<dbReference type="AlphaFoldDB" id="N4WP40"/>
<sequence length="100" mass="11638">MKYSENAVKKLLQAEELSLEDQIKVNILNFIRTIHLNRQDFIQSSYDSKFFGELPMTFQKKEGQVMGLITAKVNGEVRKFVFNDQGYDALEDILTLFDEI</sequence>
<dbReference type="EMBL" id="APML01000054">
    <property type="protein sequence ID" value="ENH96255.1"/>
    <property type="molecule type" value="Genomic_DNA"/>
</dbReference>
<dbReference type="RefSeq" id="WP_003471568.1">
    <property type="nucleotide sequence ID" value="NZ_APML01000054.1"/>
</dbReference>
<accession>N4WP40</accession>
<protein>
    <submittedName>
        <fullName evidence="1">Uncharacterized protein</fullName>
    </submittedName>
</protein>
<dbReference type="PATRIC" id="fig|1308866.3.peg.2381"/>
<keyword evidence="2" id="KW-1185">Reference proteome</keyword>